<reference evidence="2 3" key="1">
    <citation type="submission" date="2020-10" db="EMBL/GenBank/DDBJ databases">
        <title>Connecting structure to function with the recovery of over 1000 high-quality activated sludge metagenome-assembled genomes encoding full-length rRNA genes using long-read sequencing.</title>
        <authorList>
            <person name="Singleton C.M."/>
            <person name="Petriglieri F."/>
            <person name="Kristensen J.M."/>
            <person name="Kirkegaard R.H."/>
            <person name="Michaelsen T.Y."/>
            <person name="Andersen M.H."/>
            <person name="Karst S.M."/>
            <person name="Dueholm M.S."/>
            <person name="Nielsen P.H."/>
            <person name="Albertsen M."/>
        </authorList>
    </citation>
    <scope>NUCLEOTIDE SEQUENCE [LARGE SCALE GENOMIC DNA]</scope>
    <source>
        <strain evidence="2">EsbW_18-Q3-R4-48_BATAC.463</strain>
    </source>
</reference>
<sequence length="60" mass="7247">MNSSNKRRKDDRRTSEYGPPKGWRERRNTVERRRPEVHEISFSEWISIMRSFNVHSQGTA</sequence>
<evidence type="ECO:0000313" key="3">
    <source>
        <dbReference type="Proteomes" id="UP000739411"/>
    </source>
</evidence>
<evidence type="ECO:0000313" key="2">
    <source>
        <dbReference type="EMBL" id="MBK7414848.1"/>
    </source>
</evidence>
<gene>
    <name evidence="2" type="ORF">IPJ38_06740</name>
</gene>
<dbReference type="AlphaFoldDB" id="A0A935JW02"/>
<feature type="region of interest" description="Disordered" evidence="1">
    <location>
        <begin position="1"/>
        <end position="34"/>
    </location>
</feature>
<evidence type="ECO:0000256" key="1">
    <source>
        <dbReference type="SAM" id="MobiDB-lite"/>
    </source>
</evidence>
<proteinExistence type="predicted"/>
<comment type="caution">
    <text evidence="2">The sequence shown here is derived from an EMBL/GenBank/DDBJ whole genome shotgun (WGS) entry which is preliminary data.</text>
</comment>
<feature type="compositionally biased region" description="Basic and acidic residues" evidence="1">
    <location>
        <begin position="22"/>
        <end position="34"/>
    </location>
</feature>
<dbReference type="Proteomes" id="UP000739411">
    <property type="component" value="Unassembled WGS sequence"/>
</dbReference>
<dbReference type="AntiFam" id="ANF00079">
    <property type="entry name" value="Shadow ORF (opposite rarA)"/>
</dbReference>
<accession>A0A935JW02</accession>
<protein>
    <submittedName>
        <fullName evidence="2">Uncharacterized protein</fullName>
    </submittedName>
</protein>
<name>A0A935JW02_9RHOO</name>
<dbReference type="EMBL" id="JADJMS010000013">
    <property type="protein sequence ID" value="MBK7414848.1"/>
    <property type="molecule type" value="Genomic_DNA"/>
</dbReference>
<feature type="compositionally biased region" description="Basic residues" evidence="1">
    <location>
        <begin position="1"/>
        <end position="10"/>
    </location>
</feature>
<organism evidence="2 3">
    <name type="scientific">Candidatus Dechloromonas phosphorivorans</name>
    <dbReference type="NCBI Taxonomy" id="2899244"/>
    <lineage>
        <taxon>Bacteria</taxon>
        <taxon>Pseudomonadati</taxon>
        <taxon>Pseudomonadota</taxon>
        <taxon>Betaproteobacteria</taxon>
        <taxon>Rhodocyclales</taxon>
        <taxon>Azonexaceae</taxon>
        <taxon>Dechloromonas</taxon>
    </lineage>
</organism>